<accession>Q4S0D1</accession>
<dbReference type="EMBL" id="CAAE01014781">
    <property type="protein sequence ID" value="CAG05901.1"/>
    <property type="molecule type" value="Genomic_DNA"/>
</dbReference>
<name>Q4S0D1_TETNG</name>
<evidence type="ECO:0000313" key="1">
    <source>
        <dbReference type="EMBL" id="CAG05901.1"/>
    </source>
</evidence>
<dbReference type="OrthoDB" id="10024839at2759"/>
<sequence length="58" mass="6282">MSAQGLLNSVFSCSLSPKTISKRKLRQTRSLDPALMRHYGTGAGKALSEVSDLIVFIT</sequence>
<dbReference type="KEGG" id="tng:GSTEN00026078G001"/>
<reference evidence="1" key="2">
    <citation type="submission" date="2004-02" db="EMBL/GenBank/DDBJ databases">
        <authorList>
            <consortium name="Genoscope"/>
            <consortium name="Whitehead Institute Centre for Genome Research"/>
        </authorList>
    </citation>
    <scope>NUCLEOTIDE SEQUENCE</scope>
</reference>
<gene>
    <name evidence="1" type="ORF">GSTENG00026078001</name>
</gene>
<protein>
    <submittedName>
        <fullName evidence="1">Chromosome 2 SCAF14781, whole genome shotgun sequence</fullName>
    </submittedName>
</protein>
<dbReference type="AlphaFoldDB" id="Q4S0D1"/>
<proteinExistence type="predicted"/>
<reference evidence="1" key="1">
    <citation type="journal article" date="2004" name="Nature">
        <title>Genome duplication in the teleost fish Tetraodon nigroviridis reveals the early vertebrate proto-karyotype.</title>
        <authorList>
            <person name="Jaillon O."/>
            <person name="Aury J.-M."/>
            <person name="Brunet F."/>
            <person name="Petit J.-L."/>
            <person name="Stange-Thomann N."/>
            <person name="Mauceli E."/>
            <person name="Bouneau L."/>
            <person name="Fischer C."/>
            <person name="Ozouf-Costaz C."/>
            <person name="Bernot A."/>
            <person name="Nicaud S."/>
            <person name="Jaffe D."/>
            <person name="Fisher S."/>
            <person name="Lutfalla G."/>
            <person name="Dossat C."/>
            <person name="Segurens B."/>
            <person name="Dasilva C."/>
            <person name="Salanoubat M."/>
            <person name="Levy M."/>
            <person name="Boudet N."/>
            <person name="Castellano S."/>
            <person name="Anthouard V."/>
            <person name="Jubin C."/>
            <person name="Castelli V."/>
            <person name="Katinka M."/>
            <person name="Vacherie B."/>
            <person name="Biemont C."/>
            <person name="Skalli Z."/>
            <person name="Cattolico L."/>
            <person name="Poulain J."/>
            <person name="De Berardinis V."/>
            <person name="Cruaud C."/>
            <person name="Duprat S."/>
            <person name="Brottier P."/>
            <person name="Coutanceau J.-P."/>
            <person name="Gouzy J."/>
            <person name="Parra G."/>
            <person name="Lardier G."/>
            <person name="Chapple C."/>
            <person name="McKernan K.J."/>
            <person name="McEwan P."/>
            <person name="Bosak S."/>
            <person name="Kellis M."/>
            <person name="Volff J.-N."/>
            <person name="Guigo R."/>
            <person name="Zody M.C."/>
            <person name="Mesirov J."/>
            <person name="Lindblad-Toh K."/>
            <person name="Birren B."/>
            <person name="Nusbaum C."/>
            <person name="Kahn D."/>
            <person name="Robinson-Rechavi M."/>
            <person name="Laudet V."/>
            <person name="Schachter V."/>
            <person name="Quetier F."/>
            <person name="Saurin W."/>
            <person name="Scarpelli C."/>
            <person name="Wincker P."/>
            <person name="Lander E.S."/>
            <person name="Weissenbach J."/>
            <person name="Roest Crollius H."/>
        </authorList>
    </citation>
    <scope>NUCLEOTIDE SEQUENCE [LARGE SCALE GENOMIC DNA]</scope>
</reference>
<organism evidence="1">
    <name type="scientific">Tetraodon nigroviridis</name>
    <name type="common">Spotted green pufferfish</name>
    <name type="synonym">Chelonodon nigroviridis</name>
    <dbReference type="NCBI Taxonomy" id="99883"/>
    <lineage>
        <taxon>Eukaryota</taxon>
        <taxon>Metazoa</taxon>
        <taxon>Chordata</taxon>
        <taxon>Craniata</taxon>
        <taxon>Vertebrata</taxon>
        <taxon>Euteleostomi</taxon>
        <taxon>Actinopterygii</taxon>
        <taxon>Neopterygii</taxon>
        <taxon>Teleostei</taxon>
        <taxon>Neoteleostei</taxon>
        <taxon>Acanthomorphata</taxon>
        <taxon>Eupercaria</taxon>
        <taxon>Tetraodontiformes</taxon>
        <taxon>Tetradontoidea</taxon>
        <taxon>Tetraodontidae</taxon>
        <taxon>Tetraodon</taxon>
    </lineage>
</organism>